<dbReference type="Proteomes" id="UP000236286">
    <property type="component" value="Unassembled WGS sequence"/>
</dbReference>
<dbReference type="CDD" id="cd07042">
    <property type="entry name" value="STAS_SulP_like_sulfate_transporter"/>
    <property type="match status" value="1"/>
</dbReference>
<feature type="transmembrane region" description="Helical" evidence="5">
    <location>
        <begin position="135"/>
        <end position="160"/>
    </location>
</feature>
<evidence type="ECO:0000259" key="6">
    <source>
        <dbReference type="PROSITE" id="PS50801"/>
    </source>
</evidence>
<dbReference type="EMBL" id="PDZR01000008">
    <property type="protein sequence ID" value="PNG26259.1"/>
    <property type="molecule type" value="Genomic_DNA"/>
</dbReference>
<dbReference type="PANTHER" id="PTHR11814">
    <property type="entry name" value="SULFATE TRANSPORTER"/>
    <property type="match status" value="1"/>
</dbReference>
<evidence type="ECO:0000256" key="4">
    <source>
        <dbReference type="ARBA" id="ARBA00023136"/>
    </source>
</evidence>
<dbReference type="GO" id="GO:0055085">
    <property type="term" value="P:transmembrane transport"/>
    <property type="evidence" value="ECO:0007669"/>
    <property type="project" value="InterPro"/>
</dbReference>
<organism evidence="7 8">
    <name type="scientific">Methylocella silvestris</name>
    <dbReference type="NCBI Taxonomy" id="199596"/>
    <lineage>
        <taxon>Bacteria</taxon>
        <taxon>Pseudomonadati</taxon>
        <taxon>Pseudomonadota</taxon>
        <taxon>Alphaproteobacteria</taxon>
        <taxon>Hyphomicrobiales</taxon>
        <taxon>Beijerinckiaceae</taxon>
        <taxon>Methylocella</taxon>
    </lineage>
</organism>
<feature type="transmembrane region" description="Helical" evidence="5">
    <location>
        <begin position="328"/>
        <end position="348"/>
    </location>
</feature>
<dbReference type="PROSITE" id="PS50801">
    <property type="entry name" value="STAS"/>
    <property type="match status" value="1"/>
</dbReference>
<proteinExistence type="predicted"/>
<dbReference type="OrthoDB" id="9769739at2"/>
<evidence type="ECO:0000256" key="1">
    <source>
        <dbReference type="ARBA" id="ARBA00004141"/>
    </source>
</evidence>
<accession>A0A2J7THM0</accession>
<feature type="transmembrane region" description="Helical" evidence="5">
    <location>
        <begin position="355"/>
        <end position="373"/>
    </location>
</feature>
<feature type="domain" description="STAS" evidence="6">
    <location>
        <begin position="439"/>
        <end position="554"/>
    </location>
</feature>
<dbReference type="Pfam" id="PF01740">
    <property type="entry name" value="STAS"/>
    <property type="match status" value="1"/>
</dbReference>
<keyword evidence="2 5" id="KW-0812">Transmembrane</keyword>
<keyword evidence="3 5" id="KW-1133">Transmembrane helix</keyword>
<dbReference type="GO" id="GO:0016020">
    <property type="term" value="C:membrane"/>
    <property type="evidence" value="ECO:0007669"/>
    <property type="project" value="UniProtKB-SubCell"/>
</dbReference>
<feature type="transmembrane region" description="Helical" evidence="5">
    <location>
        <begin position="210"/>
        <end position="232"/>
    </location>
</feature>
<comment type="caution">
    <text evidence="7">The sequence shown here is derived from an EMBL/GenBank/DDBJ whole genome shotgun (WGS) entry which is preliminary data.</text>
</comment>
<dbReference type="InterPro" id="IPR001902">
    <property type="entry name" value="SLC26A/SulP_fam"/>
</dbReference>
<gene>
    <name evidence="7" type="ORF">CR492_09045</name>
</gene>
<dbReference type="RefSeq" id="WP_102843424.1">
    <property type="nucleotide sequence ID" value="NZ_PDZR01000008.1"/>
</dbReference>
<feature type="transmembrane region" description="Helical" evidence="5">
    <location>
        <begin position="289"/>
        <end position="308"/>
    </location>
</feature>
<name>A0A2J7THM0_METSI</name>
<reference evidence="7 8" key="1">
    <citation type="submission" date="2017-10" db="EMBL/GenBank/DDBJ databases">
        <title>Genome announcement of Methylocella silvestris TVC from permafrost.</title>
        <authorList>
            <person name="Wang J."/>
            <person name="Geng K."/>
            <person name="Ul-Haque F."/>
            <person name="Crombie A.T."/>
            <person name="Street L.E."/>
            <person name="Wookey P.A."/>
            <person name="Murrell J.C."/>
            <person name="Pratscher J."/>
        </authorList>
    </citation>
    <scope>NUCLEOTIDE SEQUENCE [LARGE SCALE GENOMIC DNA]</scope>
    <source>
        <strain evidence="7 8">TVC</strain>
    </source>
</reference>
<dbReference type="Pfam" id="PF00916">
    <property type="entry name" value="Sulfate_transp"/>
    <property type="match status" value="1"/>
</dbReference>
<feature type="transmembrane region" description="Helical" evidence="5">
    <location>
        <begin position="102"/>
        <end position="123"/>
    </location>
</feature>
<sequence>MGLKLFAGLKLFGGLGPFNAGSLARDMLAGVSLATINIPQVLGYTRIAQTPVVAGLYTVLLPLVAFAIFGSSRQLVVSADSATAAIFSNSLSPLAAPMSEKYMALVALTALLAAGLLLAARLFRLGFLADFLSRTVLVGFLTGVGAQVAIAMLPDMFGVAAPAGGALRQLWRLAPRLADISGSSLALAGATLAAILLGRRLLPRFPVAMIAVLAAIAASWRFNFAGHGVALIGPVPGGLPALALPPVSLDDISVVAPVAATCVFVIIAQSAATARAFAERHHQRIDVNADILGLAAANAAAGLSGAFVVNGSPTQTAMAERAGAHSQFAQLTFAAIVLLVLLFATGSLQYLPRCVLAGVVFTIAVGMIDLQTLRAIRRESPGEFGLAVVTAATVVAIGVEAGILIAITLSLFRHVGHSYKPHRMVLTPDTNGWWEPIEALPGSQTEPGLIVYRFGSDLFYANDHIFVDEVKTLIDAAPDKVRWLIVDAGAISDIDYSAAATLRDFLGELAASGVTVVFGRVRSYLQADFDRHGVTAALGEGRIFRTLHEALTAARGGSPPPIQ</sequence>
<dbReference type="AlphaFoldDB" id="A0A2J7THM0"/>
<dbReference type="InterPro" id="IPR036513">
    <property type="entry name" value="STAS_dom_sf"/>
</dbReference>
<comment type="subcellular location">
    <subcellularLocation>
        <location evidence="1">Membrane</location>
        <topology evidence="1">Multi-pass membrane protein</topology>
    </subcellularLocation>
</comment>
<dbReference type="InterPro" id="IPR011547">
    <property type="entry name" value="SLC26A/SulP_dom"/>
</dbReference>
<evidence type="ECO:0000256" key="2">
    <source>
        <dbReference type="ARBA" id="ARBA00022692"/>
    </source>
</evidence>
<evidence type="ECO:0000313" key="7">
    <source>
        <dbReference type="EMBL" id="PNG26259.1"/>
    </source>
</evidence>
<dbReference type="InterPro" id="IPR002645">
    <property type="entry name" value="STAS_dom"/>
</dbReference>
<feature type="transmembrane region" description="Helical" evidence="5">
    <location>
        <begin position="252"/>
        <end position="277"/>
    </location>
</feature>
<dbReference type="SUPFAM" id="SSF52091">
    <property type="entry name" value="SpoIIaa-like"/>
    <property type="match status" value="1"/>
</dbReference>
<feature type="transmembrane region" description="Helical" evidence="5">
    <location>
        <begin position="385"/>
        <end position="412"/>
    </location>
</feature>
<evidence type="ECO:0000256" key="5">
    <source>
        <dbReference type="SAM" id="Phobius"/>
    </source>
</evidence>
<feature type="transmembrane region" description="Helical" evidence="5">
    <location>
        <begin position="180"/>
        <end position="198"/>
    </location>
</feature>
<feature type="transmembrane region" description="Helical" evidence="5">
    <location>
        <begin position="50"/>
        <end position="69"/>
    </location>
</feature>
<protein>
    <submittedName>
        <fullName evidence="7">Sodium-independent anion transporter</fullName>
    </submittedName>
</protein>
<evidence type="ECO:0000313" key="8">
    <source>
        <dbReference type="Proteomes" id="UP000236286"/>
    </source>
</evidence>
<keyword evidence="4 5" id="KW-0472">Membrane</keyword>
<dbReference type="Gene3D" id="3.30.750.24">
    <property type="entry name" value="STAS domain"/>
    <property type="match status" value="1"/>
</dbReference>
<evidence type="ECO:0000256" key="3">
    <source>
        <dbReference type="ARBA" id="ARBA00022989"/>
    </source>
</evidence>